<sequence>MLPAEANYEDSSHHLFEILSDIGDKVPRILMKFSNDVDTVSTKNGNKAALIDAVSDQIRIRQCEKWYAIEEEFITEVLTLLEVFAQVMVELLENENYMSVEHVQIREELAKQLLGFTETLSMVKSHFLSWRRSEQRRRQGLSRPSKRWIYLLTLDGLLADSRAFTRRR</sequence>
<protein>
    <submittedName>
        <fullName evidence="1">Uncharacterized protein</fullName>
    </submittedName>
</protein>
<gene>
    <name evidence="1" type="ORF">BU25DRAFT_490149</name>
</gene>
<dbReference type="EMBL" id="MU006711">
    <property type="protein sequence ID" value="KAF2629021.1"/>
    <property type="molecule type" value="Genomic_DNA"/>
</dbReference>
<evidence type="ECO:0000313" key="2">
    <source>
        <dbReference type="Proteomes" id="UP000799754"/>
    </source>
</evidence>
<dbReference type="Proteomes" id="UP000799754">
    <property type="component" value="Unassembled WGS sequence"/>
</dbReference>
<organism evidence="1 2">
    <name type="scientific">Macroventuria anomochaeta</name>
    <dbReference type="NCBI Taxonomy" id="301207"/>
    <lineage>
        <taxon>Eukaryota</taxon>
        <taxon>Fungi</taxon>
        <taxon>Dikarya</taxon>
        <taxon>Ascomycota</taxon>
        <taxon>Pezizomycotina</taxon>
        <taxon>Dothideomycetes</taxon>
        <taxon>Pleosporomycetidae</taxon>
        <taxon>Pleosporales</taxon>
        <taxon>Pleosporineae</taxon>
        <taxon>Didymellaceae</taxon>
        <taxon>Macroventuria</taxon>
    </lineage>
</organism>
<keyword evidence="2" id="KW-1185">Reference proteome</keyword>
<name>A0ACB6S4D5_9PLEO</name>
<comment type="caution">
    <text evidence="1">The sequence shown here is derived from an EMBL/GenBank/DDBJ whole genome shotgun (WGS) entry which is preliminary data.</text>
</comment>
<reference evidence="1" key="1">
    <citation type="journal article" date="2020" name="Stud. Mycol.">
        <title>101 Dothideomycetes genomes: a test case for predicting lifestyles and emergence of pathogens.</title>
        <authorList>
            <person name="Haridas S."/>
            <person name="Albert R."/>
            <person name="Binder M."/>
            <person name="Bloem J."/>
            <person name="Labutti K."/>
            <person name="Salamov A."/>
            <person name="Andreopoulos B."/>
            <person name="Baker S."/>
            <person name="Barry K."/>
            <person name="Bills G."/>
            <person name="Bluhm B."/>
            <person name="Cannon C."/>
            <person name="Castanera R."/>
            <person name="Culley D."/>
            <person name="Daum C."/>
            <person name="Ezra D."/>
            <person name="Gonzalez J."/>
            <person name="Henrissat B."/>
            <person name="Kuo A."/>
            <person name="Liang C."/>
            <person name="Lipzen A."/>
            <person name="Lutzoni F."/>
            <person name="Magnuson J."/>
            <person name="Mondo S."/>
            <person name="Nolan M."/>
            <person name="Ohm R."/>
            <person name="Pangilinan J."/>
            <person name="Park H.-J."/>
            <person name="Ramirez L."/>
            <person name="Alfaro M."/>
            <person name="Sun H."/>
            <person name="Tritt A."/>
            <person name="Yoshinaga Y."/>
            <person name="Zwiers L.-H."/>
            <person name="Turgeon B."/>
            <person name="Goodwin S."/>
            <person name="Spatafora J."/>
            <person name="Crous P."/>
            <person name="Grigoriev I."/>
        </authorList>
    </citation>
    <scope>NUCLEOTIDE SEQUENCE</scope>
    <source>
        <strain evidence="1">CBS 525.71</strain>
    </source>
</reference>
<proteinExistence type="predicted"/>
<evidence type="ECO:0000313" key="1">
    <source>
        <dbReference type="EMBL" id="KAF2629021.1"/>
    </source>
</evidence>
<accession>A0ACB6S4D5</accession>